<evidence type="ECO:0000313" key="3">
    <source>
        <dbReference type="EMBL" id="KAG7295226.1"/>
    </source>
</evidence>
<comment type="caution">
    <text evidence="3">The sequence shown here is derived from an EMBL/GenBank/DDBJ whole genome shotgun (WGS) entry which is preliminary data.</text>
</comment>
<accession>A0ABQ7PQG5</accession>
<organism evidence="3 4">
    <name type="scientific">Plutella xylostella</name>
    <name type="common">Diamondback moth</name>
    <name type="synonym">Plutella maculipennis</name>
    <dbReference type="NCBI Taxonomy" id="51655"/>
    <lineage>
        <taxon>Eukaryota</taxon>
        <taxon>Metazoa</taxon>
        <taxon>Ecdysozoa</taxon>
        <taxon>Arthropoda</taxon>
        <taxon>Hexapoda</taxon>
        <taxon>Insecta</taxon>
        <taxon>Pterygota</taxon>
        <taxon>Neoptera</taxon>
        <taxon>Endopterygota</taxon>
        <taxon>Lepidoptera</taxon>
        <taxon>Glossata</taxon>
        <taxon>Ditrysia</taxon>
        <taxon>Yponomeutoidea</taxon>
        <taxon>Plutellidae</taxon>
        <taxon>Plutella</taxon>
    </lineage>
</organism>
<feature type="compositionally biased region" description="Polar residues" evidence="2">
    <location>
        <begin position="233"/>
        <end position="242"/>
    </location>
</feature>
<keyword evidence="1" id="KW-0175">Coiled coil</keyword>
<feature type="region of interest" description="Disordered" evidence="2">
    <location>
        <begin position="195"/>
        <end position="297"/>
    </location>
</feature>
<dbReference type="EMBL" id="JAHIBW010000031">
    <property type="protein sequence ID" value="KAG7295226.1"/>
    <property type="molecule type" value="Genomic_DNA"/>
</dbReference>
<dbReference type="Proteomes" id="UP000823941">
    <property type="component" value="Chromosome 31"/>
</dbReference>
<dbReference type="PANTHER" id="PTHR15157:SF5">
    <property type="entry name" value="UV RADIATION RESISTANCE-ASSOCIATED GENE PROTEIN"/>
    <property type="match status" value="1"/>
</dbReference>
<evidence type="ECO:0008006" key="5">
    <source>
        <dbReference type="Google" id="ProtNLM"/>
    </source>
</evidence>
<evidence type="ECO:0000256" key="2">
    <source>
        <dbReference type="SAM" id="MobiDB-lite"/>
    </source>
</evidence>
<evidence type="ECO:0000256" key="1">
    <source>
        <dbReference type="ARBA" id="ARBA00023054"/>
    </source>
</evidence>
<sequence>MMFGRPRCREWTPLATQQLRLRSLIQIVGYNIRPPEQCSSPCSFYLTLHHTTMSAPFFTSEKISSPHPKWKEIDSEITQCMSSSNVVIRIWCHILQPSEVKDKPQDTIIETWGTYFSGLRYIGPNLALNFTSDCFKSNTLVFQMHGGYFCSYKSLKLDIIPPENELEHGSFSSNSSNETNKSNKITIESKFIQSQRIQSRSVSPSKYSRKDEYSKSQSPSDRGFQQMLPKMRSLNNLSATQNTRDRRKEDRESRTSDSSQIYVHSPDNLHVKEFTTTDKHCDRSKNSSKEDLSGSKVDLSETAENYDLRNESDWVPKYRYLAINFLKSEIRPAYNVTKLQKLHLLQYSIKKRQEAVQDIKERIYKKSALSNLDQLNEKCDRVKFKSKSQRNLFSLEDDEEDALSDKSASQTDLSKNGRIKAEEKVPVNNGPRLTLKLNDLLSFKSKPSPFQRSEHIRLTKQLEILRFKRIILADERDRKLANIRRLKEIYNKILEENQDVGTELMRDYHALSRQTELLRESRQSASALKGLAARSHAELLAKRSQLLEQLETWIFPIEQKTPSSDWTICSIPLPVSGDDSRTALRPHECTSLCLVSQAAAVAAGVLQQPLRYSTAPHRYIVDVSSAIIPLYVKGGDVTLFRYAMFLLNKCIAQLMFARGIPVTDMRPTLANLKRLLITPSDVSESAKLFGSHKHLDDDCCRTQSLRSLVASERGKQGRQFNRFKHGGDATSPQALSSLRKHSRSVGSYQDDNDLSVFAASSTSIIGSEPNIYNVKMTPPSSNHTPTTKQNSENELSGFGDKVIFTLGDDTDSESKLVRISSNNDDGDTKCLDDNVKIICSEIENYCTNSLGDPKEMPIEEHIDIVKYMENRSNSLEENVKMCDACEENDTDLCEDEMCAKNAVEELIVIPSAEAVLSPEYALSEGDRGQN</sequence>
<name>A0ABQ7PQG5_PLUXY</name>
<gene>
    <name evidence="3" type="ORF">JYU34_022200</name>
</gene>
<feature type="compositionally biased region" description="Basic and acidic residues" evidence="2">
    <location>
        <begin position="243"/>
        <end position="255"/>
    </location>
</feature>
<proteinExistence type="predicted"/>
<feature type="region of interest" description="Disordered" evidence="2">
    <location>
        <begin position="403"/>
        <end position="424"/>
    </location>
</feature>
<keyword evidence="4" id="KW-1185">Reference proteome</keyword>
<dbReference type="PANTHER" id="PTHR15157">
    <property type="entry name" value="UV RADIATION RESISTANCE-ASSOCIATED GENE PROTEIN"/>
    <property type="match status" value="1"/>
</dbReference>
<evidence type="ECO:0000313" key="4">
    <source>
        <dbReference type="Proteomes" id="UP000823941"/>
    </source>
</evidence>
<protein>
    <recommendedName>
        <fullName evidence="5">UV radiation resistance-associated gene protein</fullName>
    </recommendedName>
</protein>
<feature type="compositionally biased region" description="Basic and acidic residues" evidence="2">
    <location>
        <begin position="267"/>
        <end position="293"/>
    </location>
</feature>
<reference evidence="3 4" key="1">
    <citation type="submission" date="2021-06" db="EMBL/GenBank/DDBJ databases">
        <title>A haploid diamondback moth (Plutella xylostella L.) genome assembly resolves 31 chromosomes and identifies a diamide resistance mutation.</title>
        <authorList>
            <person name="Ward C.M."/>
            <person name="Perry K.D."/>
            <person name="Baker G."/>
            <person name="Powis K."/>
            <person name="Heckel D.G."/>
            <person name="Baxter S.W."/>
        </authorList>
    </citation>
    <scope>NUCLEOTIDE SEQUENCE [LARGE SCALE GENOMIC DNA]</scope>
    <source>
        <strain evidence="3 4">LV</strain>
        <tissue evidence="3">Single pupa</tissue>
    </source>
</reference>